<feature type="region of interest" description="Disordered" evidence="4">
    <location>
        <begin position="165"/>
        <end position="211"/>
    </location>
</feature>
<feature type="compositionally biased region" description="Basic and acidic residues" evidence="4">
    <location>
        <begin position="169"/>
        <end position="184"/>
    </location>
</feature>
<reference evidence="6" key="2">
    <citation type="submission" date="2020-11" db="EMBL/GenBank/DDBJ databases">
        <authorList>
            <person name="McCartney M.A."/>
            <person name="Auch B."/>
            <person name="Kono T."/>
            <person name="Mallez S."/>
            <person name="Becker A."/>
            <person name="Gohl D.M."/>
            <person name="Silverstein K.A.T."/>
            <person name="Koren S."/>
            <person name="Bechman K.B."/>
            <person name="Herman A."/>
            <person name="Abrahante J.E."/>
            <person name="Garbe J."/>
        </authorList>
    </citation>
    <scope>NUCLEOTIDE SEQUENCE</scope>
    <source>
        <strain evidence="6">Duluth1</strain>
        <tissue evidence="6">Whole animal</tissue>
    </source>
</reference>
<keyword evidence="2" id="KW-0862">Zinc</keyword>
<name>A0A9D4EPC4_DREPO</name>
<dbReference type="InterPro" id="IPR011042">
    <property type="entry name" value="6-blade_b-propeller_TolB-like"/>
</dbReference>
<feature type="compositionally biased region" description="Basic and acidic residues" evidence="4">
    <location>
        <begin position="79"/>
        <end position="95"/>
    </location>
</feature>
<evidence type="ECO:0000256" key="4">
    <source>
        <dbReference type="SAM" id="MobiDB-lite"/>
    </source>
</evidence>
<evidence type="ECO:0000313" key="6">
    <source>
        <dbReference type="EMBL" id="KAH3784374.1"/>
    </source>
</evidence>
<evidence type="ECO:0000256" key="1">
    <source>
        <dbReference type="ARBA" id="ARBA00022737"/>
    </source>
</evidence>
<feature type="region of interest" description="Disordered" evidence="4">
    <location>
        <begin position="79"/>
        <end position="132"/>
    </location>
</feature>
<dbReference type="PROSITE" id="PS51125">
    <property type="entry name" value="NHL"/>
    <property type="match status" value="1"/>
</dbReference>
<keyword evidence="1" id="KW-0677">Repeat</keyword>
<dbReference type="Proteomes" id="UP000828390">
    <property type="component" value="Unassembled WGS sequence"/>
</dbReference>
<reference evidence="6" key="1">
    <citation type="journal article" date="2019" name="bioRxiv">
        <title>The Genome of the Zebra Mussel, Dreissena polymorpha: A Resource for Invasive Species Research.</title>
        <authorList>
            <person name="McCartney M.A."/>
            <person name="Auch B."/>
            <person name="Kono T."/>
            <person name="Mallez S."/>
            <person name="Zhang Y."/>
            <person name="Obille A."/>
            <person name="Becker A."/>
            <person name="Abrahante J.E."/>
            <person name="Garbe J."/>
            <person name="Badalamenti J.P."/>
            <person name="Herman A."/>
            <person name="Mangelson H."/>
            <person name="Liachko I."/>
            <person name="Sullivan S."/>
            <person name="Sone E.D."/>
            <person name="Koren S."/>
            <person name="Silverstein K.A.T."/>
            <person name="Beckman K.B."/>
            <person name="Gohl D.M."/>
        </authorList>
    </citation>
    <scope>NUCLEOTIDE SEQUENCE</scope>
    <source>
        <strain evidence="6">Duluth1</strain>
        <tissue evidence="6">Whole animal</tissue>
    </source>
</reference>
<proteinExistence type="predicted"/>
<evidence type="ECO:0000256" key="3">
    <source>
        <dbReference type="PROSITE-ProRule" id="PRU00504"/>
    </source>
</evidence>
<dbReference type="AlphaFoldDB" id="A0A9D4EPC4"/>
<dbReference type="GO" id="GO:0008270">
    <property type="term" value="F:zinc ion binding"/>
    <property type="evidence" value="ECO:0007669"/>
    <property type="project" value="UniProtKB-KW"/>
</dbReference>
<feature type="repeat" description="NHL" evidence="3">
    <location>
        <begin position="257"/>
        <end position="281"/>
    </location>
</feature>
<dbReference type="InterPro" id="IPR000315">
    <property type="entry name" value="Znf_B-box"/>
</dbReference>
<keyword evidence="2" id="KW-0863">Zinc-finger</keyword>
<keyword evidence="7" id="KW-1185">Reference proteome</keyword>
<evidence type="ECO:0000259" key="5">
    <source>
        <dbReference type="PROSITE" id="PS50119"/>
    </source>
</evidence>
<dbReference type="Gene3D" id="2.120.10.30">
    <property type="entry name" value="TolB, C-terminal domain"/>
    <property type="match status" value="1"/>
</dbReference>
<feature type="domain" description="B box-type" evidence="5">
    <location>
        <begin position="16"/>
        <end position="64"/>
    </location>
</feature>
<comment type="caution">
    <text evidence="6">The sequence shown here is derived from an EMBL/GenBank/DDBJ whole genome shotgun (WGS) entry which is preliminary data.</text>
</comment>
<gene>
    <name evidence="6" type="ORF">DPMN_162328</name>
</gene>
<protein>
    <recommendedName>
        <fullName evidence="5">B box-type domain-containing protein</fullName>
    </recommendedName>
</protein>
<keyword evidence="2" id="KW-0479">Metal-binding</keyword>
<dbReference type="SUPFAM" id="SSF63829">
    <property type="entry name" value="Calcium-dependent phosphotriesterase"/>
    <property type="match status" value="1"/>
</dbReference>
<evidence type="ECO:0000313" key="7">
    <source>
        <dbReference type="Proteomes" id="UP000828390"/>
    </source>
</evidence>
<sequence>MASFSGSSIEKGCDIVPDSLCSTCKDKNSVIHAEFYCERCKYFFCRKCLDLHDNLFTKHNVLGKEHGVKWPVSREEDSLSQKFKVDSRPGRRAGLDDAVPGRRAGLDDAVPGRRAGLDDAVPGTRPIPHRVDKLKDNNTRDVYHIFTRPTSDNILKPYTPSSIGASLKPADDLHSSRPTSDKSLKPYTPSSIGANLKPAGDLHSVKSTKQRPIPEWLKSPSTISVQGNPAKVFTVKGKSKHNVFIPSDSYKCIIKAICVLPDGKVLVADSGNQKVKLLNQQYQVVSHCGVTAGPWDMCVITPSEVAVSVYHGIQFITVNKTQLVPGRKVQLEHDCKGIAHHQMDLFITSRKALYKYSLSGNLVCILYEDVSGPYTVVKKCAVSPTGDRLYITSYWKDKLLTLARDGTLLATYTDPALRYPTGLHVTPAGQVLVCAELSSNVLQVGWEGQSKLTTLATWEDGVRYPLSVCYSSTTSSIIVGQSWDDNILVFRVE</sequence>
<accession>A0A9D4EPC4</accession>
<dbReference type="EMBL" id="JAIWYP010000008">
    <property type="protein sequence ID" value="KAH3784374.1"/>
    <property type="molecule type" value="Genomic_DNA"/>
</dbReference>
<dbReference type="InterPro" id="IPR001258">
    <property type="entry name" value="NHL_repeat"/>
</dbReference>
<evidence type="ECO:0000256" key="2">
    <source>
        <dbReference type="PROSITE-ProRule" id="PRU00024"/>
    </source>
</evidence>
<dbReference type="PROSITE" id="PS50119">
    <property type="entry name" value="ZF_BBOX"/>
    <property type="match status" value="1"/>
</dbReference>
<organism evidence="6 7">
    <name type="scientific">Dreissena polymorpha</name>
    <name type="common">Zebra mussel</name>
    <name type="synonym">Mytilus polymorpha</name>
    <dbReference type="NCBI Taxonomy" id="45954"/>
    <lineage>
        <taxon>Eukaryota</taxon>
        <taxon>Metazoa</taxon>
        <taxon>Spiralia</taxon>
        <taxon>Lophotrochozoa</taxon>
        <taxon>Mollusca</taxon>
        <taxon>Bivalvia</taxon>
        <taxon>Autobranchia</taxon>
        <taxon>Heteroconchia</taxon>
        <taxon>Euheterodonta</taxon>
        <taxon>Imparidentia</taxon>
        <taxon>Neoheterodontei</taxon>
        <taxon>Myida</taxon>
        <taxon>Dreissenoidea</taxon>
        <taxon>Dreissenidae</taxon>
        <taxon>Dreissena</taxon>
    </lineage>
</organism>